<gene>
    <name evidence="1" type="ORF">CAUS1442_LOCUS9749</name>
</gene>
<reference evidence="1" key="1">
    <citation type="submission" date="2021-01" db="EMBL/GenBank/DDBJ databases">
        <authorList>
            <person name="Corre E."/>
            <person name="Pelletier E."/>
            <person name="Niang G."/>
            <person name="Scheremetjew M."/>
            <person name="Finn R."/>
            <person name="Kale V."/>
            <person name="Holt S."/>
            <person name="Cochrane G."/>
            <person name="Meng A."/>
            <person name="Brown T."/>
            <person name="Cohen L."/>
        </authorList>
    </citation>
    <scope>NUCLEOTIDE SEQUENCE</scope>
    <source>
        <strain evidence="1">CCMP3328</strain>
    </source>
</reference>
<dbReference type="EMBL" id="HBEF01015535">
    <property type="protein sequence ID" value="CAD8337621.1"/>
    <property type="molecule type" value="Transcribed_RNA"/>
</dbReference>
<proteinExistence type="predicted"/>
<organism evidence="1">
    <name type="scientific">Craspedostauros australis</name>
    <dbReference type="NCBI Taxonomy" id="1486917"/>
    <lineage>
        <taxon>Eukaryota</taxon>
        <taxon>Sar</taxon>
        <taxon>Stramenopiles</taxon>
        <taxon>Ochrophyta</taxon>
        <taxon>Bacillariophyta</taxon>
        <taxon>Bacillariophyceae</taxon>
        <taxon>Bacillariophycidae</taxon>
        <taxon>Naviculales</taxon>
        <taxon>Naviculaceae</taxon>
        <taxon>Craspedostauros</taxon>
    </lineage>
</organism>
<dbReference type="AlphaFoldDB" id="A0A7R9ZNW6"/>
<sequence length="158" mass="17588">MRSDVLQPSFAHRLWNRISSKQEGVEHKSEDRTSPWRFLPQCCCFFGCWRSLANHRTHADHTNNMEAMSSNDVAPSSCVCRSTALSTICDVLPATIGSGYSATSGLPSCGFCVLWNRDQNELGVAMLSPPSGFAFAFDLGRRRFMESASAIVRLKHLR</sequence>
<accession>A0A7R9ZNW6</accession>
<name>A0A7R9ZNW6_9STRA</name>
<protein>
    <submittedName>
        <fullName evidence="1">Uncharacterized protein</fullName>
    </submittedName>
</protein>
<evidence type="ECO:0000313" key="1">
    <source>
        <dbReference type="EMBL" id="CAD8337621.1"/>
    </source>
</evidence>